<organism evidence="1 2">
    <name type="scientific">candidate division WWE3 bacterium RIFCSPHIGHO2_02_FULL_38_14</name>
    <dbReference type="NCBI Taxonomy" id="1802620"/>
    <lineage>
        <taxon>Bacteria</taxon>
        <taxon>Katanobacteria</taxon>
    </lineage>
</organism>
<dbReference type="Pfam" id="PF07091">
    <property type="entry name" value="FmrO"/>
    <property type="match status" value="1"/>
</dbReference>
<comment type="caution">
    <text evidence="1">The sequence shown here is derived from an EMBL/GenBank/DDBJ whole genome shotgun (WGS) entry which is preliminary data.</text>
</comment>
<dbReference type="Proteomes" id="UP000178127">
    <property type="component" value="Unassembled WGS sequence"/>
</dbReference>
<dbReference type="InterPro" id="IPR025981">
    <property type="entry name" value="rRNA_MeTrfase"/>
</dbReference>
<sequence>MSSTFENNPTEQAAGKTTSSHLILVYAHKITRTYKIALNEVTKRIEDKMSRNSELKKTMNAADLRKIEKNTAFKNMLKEVKKEIYYDLRKYRKNSSGDSTTEIISRLDEALEKNDLEKVTGLFDEAVREHVSTNERLEHIQHFHTQFEDLIKEIKIILDIGGGLYPLTFPFENAFKLEKYIWIDTDTKSYEILERFQKVYKKNLHLPKNSNQIINQSGIPEIKLYNESFEQREWKEYSNKEPDLVLMLKIIPVIWRQQRNLIGKLANVPGKTILVTANKESMTKKENVAKKENTILMKFIELTGRNITRKIDTQNEFGYLLS</sequence>
<proteinExistence type="predicted"/>
<evidence type="ECO:0000313" key="1">
    <source>
        <dbReference type="EMBL" id="OGC53645.1"/>
    </source>
</evidence>
<accession>A0A1F4V8V7</accession>
<dbReference type="InterPro" id="IPR029063">
    <property type="entry name" value="SAM-dependent_MTases_sf"/>
</dbReference>
<dbReference type="AlphaFoldDB" id="A0A1F4V8V7"/>
<reference evidence="1 2" key="1">
    <citation type="journal article" date="2016" name="Nat. Commun.">
        <title>Thousands of microbial genomes shed light on interconnected biogeochemical processes in an aquifer system.</title>
        <authorList>
            <person name="Anantharaman K."/>
            <person name="Brown C.T."/>
            <person name="Hug L.A."/>
            <person name="Sharon I."/>
            <person name="Castelle C.J."/>
            <person name="Probst A.J."/>
            <person name="Thomas B.C."/>
            <person name="Singh A."/>
            <person name="Wilkins M.J."/>
            <person name="Karaoz U."/>
            <person name="Brodie E.L."/>
            <person name="Williams K.H."/>
            <person name="Hubbard S.S."/>
            <person name="Banfield J.F."/>
        </authorList>
    </citation>
    <scope>NUCLEOTIDE SEQUENCE [LARGE SCALE GENOMIC DNA]</scope>
</reference>
<evidence type="ECO:0008006" key="3">
    <source>
        <dbReference type="Google" id="ProtNLM"/>
    </source>
</evidence>
<protein>
    <recommendedName>
        <fullName evidence="3">16S rRNA (guanine(1405)-N(7))-methyltransferase</fullName>
    </recommendedName>
</protein>
<dbReference type="Gene3D" id="3.40.50.150">
    <property type="entry name" value="Vaccinia Virus protein VP39"/>
    <property type="match status" value="1"/>
</dbReference>
<dbReference type="STRING" id="1802620.A3D91_04365"/>
<name>A0A1F4V8V7_UNCKA</name>
<dbReference type="EMBL" id="MEVD01000013">
    <property type="protein sequence ID" value="OGC53645.1"/>
    <property type="molecule type" value="Genomic_DNA"/>
</dbReference>
<gene>
    <name evidence="1" type="ORF">A3D91_04365</name>
</gene>
<evidence type="ECO:0000313" key="2">
    <source>
        <dbReference type="Proteomes" id="UP000178127"/>
    </source>
</evidence>